<dbReference type="SUPFAM" id="SSF75169">
    <property type="entry name" value="DsrEFH-like"/>
    <property type="match status" value="1"/>
</dbReference>
<keyword evidence="2" id="KW-1185">Reference proteome</keyword>
<gene>
    <name evidence="1" type="ORF">IQ16_05611</name>
</gene>
<dbReference type="PANTHER" id="PTHR37691">
    <property type="entry name" value="BLR3518 PROTEIN"/>
    <property type="match status" value="1"/>
</dbReference>
<reference evidence="1 2" key="1">
    <citation type="journal article" date="2015" name="Stand. Genomic Sci.">
        <title>Genomic Encyclopedia of Bacterial and Archaeal Type Strains, Phase III: the genomes of soil and plant-associated and newly described type strains.</title>
        <authorList>
            <person name="Whitman W.B."/>
            <person name="Woyke T."/>
            <person name="Klenk H.P."/>
            <person name="Zhou Y."/>
            <person name="Lilburn T.G."/>
            <person name="Beck B.J."/>
            <person name="De Vos P."/>
            <person name="Vandamme P."/>
            <person name="Eisen J.A."/>
            <person name="Garrity G."/>
            <person name="Hugenholtz P."/>
            <person name="Kyrpides N.C."/>
        </authorList>
    </citation>
    <scope>NUCLEOTIDE SEQUENCE [LARGE SCALE GENOMIC DNA]</scope>
    <source>
        <strain evidence="1 2">CGMCC 1.10948</strain>
    </source>
</reference>
<dbReference type="Gene3D" id="3.40.1260.10">
    <property type="entry name" value="DsrEFH-like"/>
    <property type="match status" value="1"/>
</dbReference>
<dbReference type="Proteomes" id="UP000316291">
    <property type="component" value="Unassembled WGS sequence"/>
</dbReference>
<comment type="caution">
    <text evidence="1">The sequence shown here is derived from an EMBL/GenBank/DDBJ whole genome shotgun (WGS) entry which is preliminary data.</text>
</comment>
<dbReference type="InterPro" id="IPR027396">
    <property type="entry name" value="DsrEFH-like"/>
</dbReference>
<evidence type="ECO:0000313" key="2">
    <source>
        <dbReference type="Proteomes" id="UP000316291"/>
    </source>
</evidence>
<dbReference type="OrthoDB" id="5794490at2"/>
<organism evidence="1 2">
    <name type="scientific">Bradyrhizobium huanghuaihaiense</name>
    <dbReference type="NCBI Taxonomy" id="990078"/>
    <lineage>
        <taxon>Bacteria</taxon>
        <taxon>Pseudomonadati</taxon>
        <taxon>Pseudomonadota</taxon>
        <taxon>Alphaproteobacteria</taxon>
        <taxon>Hyphomicrobiales</taxon>
        <taxon>Nitrobacteraceae</taxon>
        <taxon>Bradyrhizobium</taxon>
    </lineage>
</organism>
<dbReference type="AlphaFoldDB" id="A0A562R7E9"/>
<dbReference type="EMBL" id="VLLA01000016">
    <property type="protein sequence ID" value="TWI64981.1"/>
    <property type="molecule type" value="Genomic_DNA"/>
</dbReference>
<name>A0A562R7E9_9BRAD</name>
<accession>A0A562R7E9</accession>
<dbReference type="Pfam" id="PF02635">
    <property type="entry name" value="DsrE"/>
    <property type="match status" value="1"/>
</dbReference>
<dbReference type="InterPro" id="IPR003787">
    <property type="entry name" value="Sulphur_relay_DsrE/F-like"/>
</dbReference>
<dbReference type="RefSeq" id="WP_145831876.1">
    <property type="nucleotide sequence ID" value="NZ_CP104172.1"/>
</dbReference>
<sequence>MPDARIHIVTAMIATFAISSAYPMTSMQQQQGSVSAARTMVPKKQATARPDKPAAHRLVIQVNQNDSAVMNLALNNATNVLDYYRKKGEEADVEIVAFGPGLHMLRKDTTPVADRIHAMTELAFPSKIRFAACGVTREGMEKKEGKPLELLPEASMVPSGVVHMMELQEKGWSYVRP</sequence>
<evidence type="ECO:0000313" key="1">
    <source>
        <dbReference type="EMBL" id="TWI64981.1"/>
    </source>
</evidence>
<proteinExistence type="predicted"/>
<dbReference type="PANTHER" id="PTHR37691:SF1">
    <property type="entry name" value="BLR3518 PROTEIN"/>
    <property type="match status" value="1"/>
</dbReference>
<protein>
    <submittedName>
        <fullName evidence="1">Intracellular sulfur oxidation DsrE/DsrF family protein</fullName>
    </submittedName>
</protein>